<dbReference type="PANTHER" id="PTHR21192:SF2">
    <property type="entry name" value="NADH DEHYDROGENASE [UBIQUINONE] 1 ALPHA SUBCOMPLEX ASSEMBLY FACTOR 3"/>
    <property type="match status" value="1"/>
</dbReference>
<dbReference type="RefSeq" id="WP_101537843.1">
    <property type="nucleotide sequence ID" value="NZ_MXAV01000034.1"/>
</dbReference>
<organism evidence="1 2">
    <name type="scientific">Acidithiobacillus marinus</name>
    <dbReference type="NCBI Taxonomy" id="187490"/>
    <lineage>
        <taxon>Bacteria</taxon>
        <taxon>Pseudomonadati</taxon>
        <taxon>Pseudomonadota</taxon>
        <taxon>Acidithiobacillia</taxon>
        <taxon>Acidithiobacillales</taxon>
        <taxon>Acidithiobacillaceae</taxon>
        <taxon>Acidithiobacillus</taxon>
    </lineage>
</organism>
<gene>
    <name evidence="1" type="ORF">B1757_08120</name>
</gene>
<dbReference type="Gene3D" id="3.40.1230.10">
    <property type="entry name" value="MTH938-like"/>
    <property type="match status" value="1"/>
</dbReference>
<dbReference type="SUPFAM" id="SSF64076">
    <property type="entry name" value="MTH938-like"/>
    <property type="match status" value="1"/>
</dbReference>
<evidence type="ECO:0000313" key="1">
    <source>
        <dbReference type="EMBL" id="PKY10540.1"/>
    </source>
</evidence>
<keyword evidence="2" id="KW-1185">Reference proteome</keyword>
<reference evidence="1 2" key="1">
    <citation type="submission" date="2017-03" db="EMBL/GenBank/DDBJ databases">
        <title>Draft genime sequence of the acidophilic sulfur-oxidizing bacterium Acidithiobacillus sp. SH, isolated from seawater.</title>
        <authorList>
            <person name="Sharmin S."/>
            <person name="Tokuhisa M."/>
            <person name="Kanao T."/>
            <person name="Kamimura K."/>
        </authorList>
    </citation>
    <scope>NUCLEOTIDE SEQUENCE [LARGE SCALE GENOMIC DNA]</scope>
    <source>
        <strain evidence="1 2">SH</strain>
    </source>
</reference>
<proteinExistence type="predicted"/>
<protein>
    <recommendedName>
        <fullName evidence="3">Xcc1710-like domain-containing protein</fullName>
    </recommendedName>
</protein>
<dbReference type="InterPro" id="IPR007523">
    <property type="entry name" value="NDUFAF3/AAMDC"/>
</dbReference>
<name>A0A2I1DKY6_9PROT</name>
<dbReference type="PANTHER" id="PTHR21192">
    <property type="entry name" value="NUCLEAR PROTEIN E3-3"/>
    <property type="match status" value="1"/>
</dbReference>
<dbReference type="OrthoDB" id="9800373at2"/>
<comment type="caution">
    <text evidence="1">The sequence shown here is derived from an EMBL/GenBank/DDBJ whole genome shotgun (WGS) entry which is preliminary data.</text>
</comment>
<dbReference type="Proteomes" id="UP000234329">
    <property type="component" value="Unassembled WGS sequence"/>
</dbReference>
<evidence type="ECO:0000313" key="2">
    <source>
        <dbReference type="Proteomes" id="UP000234329"/>
    </source>
</evidence>
<dbReference type="InParanoid" id="A0A2I1DKY6"/>
<accession>A0A2I1DKY6</accession>
<dbReference type="Pfam" id="PF04430">
    <property type="entry name" value="DUF498"/>
    <property type="match status" value="1"/>
</dbReference>
<evidence type="ECO:0008006" key="3">
    <source>
        <dbReference type="Google" id="ProtNLM"/>
    </source>
</evidence>
<sequence>MKLHRQLDTQANLINSYGPEGVVIRGQRYTQGVLVSTDWLHSPWGPPSATALTLEHFHEVLARKPDVLLLGTGRKQFFPLKLMVALREANIPVEVMDTSAACRTYNILLAEDRVVLAALLHPEA</sequence>
<dbReference type="EMBL" id="MXAV01000034">
    <property type="protein sequence ID" value="PKY10540.1"/>
    <property type="molecule type" value="Genomic_DNA"/>
</dbReference>
<dbReference type="InterPro" id="IPR036748">
    <property type="entry name" value="MTH938-like_sf"/>
</dbReference>
<dbReference type="AlphaFoldDB" id="A0A2I1DKY6"/>